<sequence>MRRFGYENFRGRLCKSSRYRHPSIRTSSPADFADSQNIGFLTSQERDERSGDGNLENERGGSWTEIQARISTAWPYEDNGSVEGRRYPVRSTGWGNRCGIRVECLWRLERPYKQRSATIIFFYFQHSIFRVTLSLKSQPDIHCR</sequence>
<name>A0A9D4BY47_DREPO</name>
<dbReference type="AlphaFoldDB" id="A0A9D4BY47"/>
<accession>A0A9D4BY47</accession>
<dbReference type="Proteomes" id="UP000828390">
    <property type="component" value="Unassembled WGS sequence"/>
</dbReference>
<evidence type="ECO:0000313" key="2">
    <source>
        <dbReference type="Proteomes" id="UP000828390"/>
    </source>
</evidence>
<dbReference type="EMBL" id="JAIWYP010000014">
    <property type="protein sequence ID" value="KAH3713151.1"/>
    <property type="molecule type" value="Genomic_DNA"/>
</dbReference>
<gene>
    <name evidence="1" type="ORF">DPMN_072937</name>
</gene>
<keyword evidence="2" id="KW-1185">Reference proteome</keyword>
<proteinExistence type="predicted"/>
<comment type="caution">
    <text evidence="1">The sequence shown here is derived from an EMBL/GenBank/DDBJ whole genome shotgun (WGS) entry which is preliminary data.</text>
</comment>
<evidence type="ECO:0000313" key="1">
    <source>
        <dbReference type="EMBL" id="KAH3713151.1"/>
    </source>
</evidence>
<reference evidence="1" key="2">
    <citation type="submission" date="2020-11" db="EMBL/GenBank/DDBJ databases">
        <authorList>
            <person name="McCartney M.A."/>
            <person name="Auch B."/>
            <person name="Kono T."/>
            <person name="Mallez S."/>
            <person name="Becker A."/>
            <person name="Gohl D.M."/>
            <person name="Silverstein K.A.T."/>
            <person name="Koren S."/>
            <person name="Bechman K.B."/>
            <person name="Herman A."/>
            <person name="Abrahante J.E."/>
            <person name="Garbe J."/>
        </authorList>
    </citation>
    <scope>NUCLEOTIDE SEQUENCE</scope>
    <source>
        <strain evidence="1">Duluth1</strain>
        <tissue evidence="1">Whole animal</tissue>
    </source>
</reference>
<organism evidence="1 2">
    <name type="scientific">Dreissena polymorpha</name>
    <name type="common">Zebra mussel</name>
    <name type="synonym">Mytilus polymorpha</name>
    <dbReference type="NCBI Taxonomy" id="45954"/>
    <lineage>
        <taxon>Eukaryota</taxon>
        <taxon>Metazoa</taxon>
        <taxon>Spiralia</taxon>
        <taxon>Lophotrochozoa</taxon>
        <taxon>Mollusca</taxon>
        <taxon>Bivalvia</taxon>
        <taxon>Autobranchia</taxon>
        <taxon>Heteroconchia</taxon>
        <taxon>Euheterodonta</taxon>
        <taxon>Imparidentia</taxon>
        <taxon>Neoheterodontei</taxon>
        <taxon>Myida</taxon>
        <taxon>Dreissenoidea</taxon>
        <taxon>Dreissenidae</taxon>
        <taxon>Dreissena</taxon>
    </lineage>
</organism>
<reference evidence="1" key="1">
    <citation type="journal article" date="2019" name="bioRxiv">
        <title>The Genome of the Zebra Mussel, Dreissena polymorpha: A Resource for Invasive Species Research.</title>
        <authorList>
            <person name="McCartney M.A."/>
            <person name="Auch B."/>
            <person name="Kono T."/>
            <person name="Mallez S."/>
            <person name="Zhang Y."/>
            <person name="Obille A."/>
            <person name="Becker A."/>
            <person name="Abrahante J.E."/>
            <person name="Garbe J."/>
            <person name="Badalamenti J.P."/>
            <person name="Herman A."/>
            <person name="Mangelson H."/>
            <person name="Liachko I."/>
            <person name="Sullivan S."/>
            <person name="Sone E.D."/>
            <person name="Koren S."/>
            <person name="Silverstein K.A.T."/>
            <person name="Beckman K.B."/>
            <person name="Gohl D.M."/>
        </authorList>
    </citation>
    <scope>NUCLEOTIDE SEQUENCE</scope>
    <source>
        <strain evidence="1">Duluth1</strain>
        <tissue evidence="1">Whole animal</tissue>
    </source>
</reference>
<protein>
    <submittedName>
        <fullName evidence="1">Uncharacterized protein</fullName>
    </submittedName>
</protein>